<dbReference type="NCBIfam" id="TIGR04336">
    <property type="entry name" value="AmmeMemoSam_B"/>
    <property type="match status" value="1"/>
</dbReference>
<dbReference type="EMBL" id="JAEPRA010000010">
    <property type="protein sequence ID" value="KAG2179459.1"/>
    <property type="molecule type" value="Genomic_DNA"/>
</dbReference>
<dbReference type="HAMAP" id="MF_00055">
    <property type="entry name" value="MEMO1"/>
    <property type="match status" value="1"/>
</dbReference>
<dbReference type="InterPro" id="IPR002737">
    <property type="entry name" value="MEMO1_fam"/>
</dbReference>
<evidence type="ECO:0000313" key="3">
    <source>
        <dbReference type="Proteomes" id="UP000612746"/>
    </source>
</evidence>
<dbReference type="PANTHER" id="PTHR11060">
    <property type="entry name" value="PROTEIN MEMO1"/>
    <property type="match status" value="1"/>
</dbReference>
<protein>
    <recommendedName>
        <fullName evidence="4">Protein MEMO1</fullName>
    </recommendedName>
</protein>
<dbReference type="Pfam" id="PF01875">
    <property type="entry name" value="Memo"/>
    <property type="match status" value="1"/>
</dbReference>
<dbReference type="PANTHER" id="PTHR11060:SF0">
    <property type="entry name" value="PROTEIN MEMO1"/>
    <property type="match status" value="1"/>
</dbReference>
<dbReference type="OrthoDB" id="417112at2759"/>
<dbReference type="Gene3D" id="3.40.830.10">
    <property type="entry name" value="LigB-like"/>
    <property type="match status" value="1"/>
</dbReference>
<evidence type="ECO:0008006" key="4">
    <source>
        <dbReference type="Google" id="ProtNLM"/>
    </source>
</evidence>
<accession>A0A8H7PS32</accession>
<gene>
    <name evidence="2" type="ORF">INT44_006305</name>
</gene>
<dbReference type="AlphaFoldDB" id="A0A8H7PS32"/>
<proteinExistence type="inferred from homology"/>
<comment type="similarity">
    <text evidence="1">Belongs to the MEMO1 family.</text>
</comment>
<dbReference type="Proteomes" id="UP000612746">
    <property type="component" value="Unassembled WGS sequence"/>
</dbReference>
<reference evidence="2" key="1">
    <citation type="submission" date="2020-12" db="EMBL/GenBank/DDBJ databases">
        <title>Metabolic potential, ecology and presence of endohyphal bacteria is reflected in genomic diversity of Mucoromycotina.</title>
        <authorList>
            <person name="Muszewska A."/>
            <person name="Okrasinska A."/>
            <person name="Steczkiewicz K."/>
            <person name="Drgas O."/>
            <person name="Orlowska M."/>
            <person name="Perlinska-Lenart U."/>
            <person name="Aleksandrzak-Piekarczyk T."/>
            <person name="Szatraj K."/>
            <person name="Zielenkiewicz U."/>
            <person name="Pilsyk S."/>
            <person name="Malc E."/>
            <person name="Mieczkowski P."/>
            <person name="Kruszewska J.S."/>
            <person name="Biernat P."/>
            <person name="Pawlowska J."/>
        </authorList>
    </citation>
    <scope>NUCLEOTIDE SEQUENCE</scope>
    <source>
        <strain evidence="2">WA0000051536</strain>
    </source>
</reference>
<evidence type="ECO:0000256" key="1">
    <source>
        <dbReference type="ARBA" id="ARBA00006315"/>
    </source>
</evidence>
<name>A0A8H7PS32_9FUNG</name>
<organism evidence="2 3">
    <name type="scientific">Umbelopsis vinacea</name>
    <dbReference type="NCBI Taxonomy" id="44442"/>
    <lineage>
        <taxon>Eukaryota</taxon>
        <taxon>Fungi</taxon>
        <taxon>Fungi incertae sedis</taxon>
        <taxon>Mucoromycota</taxon>
        <taxon>Mucoromycotina</taxon>
        <taxon>Umbelopsidomycetes</taxon>
        <taxon>Umbelopsidales</taxon>
        <taxon>Umbelopsidaceae</taxon>
        <taxon>Umbelopsis</taxon>
    </lineage>
</organism>
<dbReference type="CDD" id="cd07361">
    <property type="entry name" value="MEMO_like"/>
    <property type="match status" value="1"/>
</dbReference>
<comment type="caution">
    <text evidence="2">The sequence shown here is derived from an EMBL/GenBank/DDBJ whole genome shotgun (WGS) entry which is preliminary data.</text>
</comment>
<sequence>MIRNATHAGSWYSGNLDSKLAGNQLNDRLQSYLDSVPATTDDNTPYPVKGTKAIIGPHAGYSYSGPTAAYAYKSIDIEPITRVFILGPSHHVYLDACAVPSAVEYETPLGNLQIDTDITDVSLHNTAVEELKKTGLFKTMTNSVDEDEHSIEMHLPYTYKIFESKIDSIKIVPIMVGSISAEKEKVYGSALASYLADPHTLFIISSDFCHWGSRFQYQYYKAENSSSPLHLRQSSKPSDITTPIHKSISDLDHAGMKIIEDLDHKAFTKYLRETENTICGRHPIGVLLAALAKLKEQGQHQRLKFVHYDQSSPCKTPKDSSVSYASAFAITG</sequence>
<keyword evidence="3" id="KW-1185">Reference proteome</keyword>
<evidence type="ECO:0000313" key="2">
    <source>
        <dbReference type="EMBL" id="KAG2179459.1"/>
    </source>
</evidence>